<comment type="caution">
    <text evidence="9">The sequence shown here is derived from an EMBL/GenBank/DDBJ whole genome shotgun (WGS) entry which is preliminary data.</text>
</comment>
<comment type="PTM">
    <text evidence="6">Methylated by PrmC. Methylation increases the termination efficiency of RF2.</text>
</comment>
<dbReference type="PANTHER" id="PTHR43116:SF3">
    <property type="entry name" value="CLASS I PEPTIDE CHAIN RELEASE FACTOR"/>
    <property type="match status" value="1"/>
</dbReference>
<feature type="domain" description="Prokaryotic-type class I peptide chain release factors" evidence="8">
    <location>
        <begin position="245"/>
        <end position="261"/>
    </location>
</feature>
<dbReference type="Gene3D" id="3.30.160.20">
    <property type="match status" value="1"/>
</dbReference>
<keyword evidence="10" id="KW-1185">Reference proteome</keyword>
<dbReference type="InterPro" id="IPR000352">
    <property type="entry name" value="Pep_chain_release_fac_I"/>
</dbReference>
<evidence type="ECO:0000256" key="3">
    <source>
        <dbReference type="ARBA" id="ARBA00019192"/>
    </source>
</evidence>
<feature type="coiled-coil region" evidence="7">
    <location>
        <begin position="69"/>
        <end position="115"/>
    </location>
</feature>
<evidence type="ECO:0000256" key="5">
    <source>
        <dbReference type="ARBA" id="ARBA00022917"/>
    </source>
</evidence>
<dbReference type="RefSeq" id="WP_119093859.1">
    <property type="nucleotide sequence ID" value="NZ_VENO01000003.1"/>
</dbReference>
<dbReference type="Pfam" id="PF03462">
    <property type="entry name" value="PCRF"/>
    <property type="match status" value="1"/>
</dbReference>
<name>A0A5C5E6F0_9LACT</name>
<accession>A0A5C5E6F0</accession>
<protein>
    <recommendedName>
        <fullName evidence="3 6">Peptide chain release factor 2</fullName>
        <shortName evidence="6">RF-2</shortName>
    </recommendedName>
</protein>
<keyword evidence="5 6" id="KW-0648">Protein biosynthesis</keyword>
<evidence type="ECO:0000313" key="9">
    <source>
        <dbReference type="EMBL" id="TNV68766.1"/>
    </source>
</evidence>
<dbReference type="InterPro" id="IPR004374">
    <property type="entry name" value="PrfB"/>
</dbReference>
<dbReference type="InterPro" id="IPR045853">
    <property type="entry name" value="Pep_chain_release_fac_I_sf"/>
</dbReference>
<dbReference type="EMBL" id="VENO01000003">
    <property type="protein sequence ID" value="TNV68766.1"/>
    <property type="molecule type" value="Genomic_DNA"/>
</dbReference>
<gene>
    <name evidence="6" type="primary">prfB</name>
    <name evidence="9" type="ORF">FHK04_11300</name>
</gene>
<evidence type="ECO:0000256" key="2">
    <source>
        <dbReference type="ARBA" id="ARBA00010835"/>
    </source>
</evidence>
<dbReference type="Gene3D" id="3.30.70.1660">
    <property type="match status" value="1"/>
</dbReference>
<dbReference type="FunFam" id="3.30.160.20:FF:000010">
    <property type="entry name" value="Peptide chain release factor 2"/>
    <property type="match status" value="1"/>
</dbReference>
<dbReference type="GO" id="GO:0016149">
    <property type="term" value="F:translation release factor activity, codon specific"/>
    <property type="evidence" value="ECO:0007669"/>
    <property type="project" value="UniProtKB-UniRule"/>
</dbReference>
<dbReference type="Proteomes" id="UP000313395">
    <property type="component" value="Unassembled WGS sequence"/>
</dbReference>
<evidence type="ECO:0000256" key="6">
    <source>
        <dbReference type="HAMAP-Rule" id="MF_00094"/>
    </source>
</evidence>
<keyword evidence="4 6" id="KW-0488">Methylation</keyword>
<dbReference type="InterPro" id="IPR005139">
    <property type="entry name" value="PCRF"/>
</dbReference>
<evidence type="ECO:0000259" key="8">
    <source>
        <dbReference type="PROSITE" id="PS00745"/>
    </source>
</evidence>
<comment type="subcellular location">
    <subcellularLocation>
        <location evidence="6">Cytoplasm</location>
    </subcellularLocation>
</comment>
<dbReference type="PANTHER" id="PTHR43116">
    <property type="entry name" value="PEPTIDE CHAIN RELEASE FACTOR 2"/>
    <property type="match status" value="1"/>
</dbReference>
<reference evidence="9 10" key="1">
    <citation type="submission" date="2019-06" db="EMBL/GenBank/DDBJ databases">
        <title>Description Trichococcus psychrophilus sp. nov., isolated from a cold spring, by genomic and phenotypic analyses.</title>
        <authorList>
            <person name="Zakharyuk A."/>
        </authorList>
    </citation>
    <scope>NUCLEOTIDE SEQUENCE [LARGE SCALE GENOMIC DNA]</scope>
    <source>
        <strain evidence="9 10">SKBG</strain>
    </source>
</reference>
<dbReference type="SMART" id="SM00937">
    <property type="entry name" value="PCRF"/>
    <property type="match status" value="1"/>
</dbReference>
<evidence type="ECO:0000256" key="1">
    <source>
        <dbReference type="ARBA" id="ARBA00002613"/>
    </source>
</evidence>
<comment type="function">
    <text evidence="1 6">Peptide chain release factor 2 directs the termination of translation in response to the peptide chain termination codons UGA and UAA.</text>
</comment>
<dbReference type="HAMAP" id="MF_00094">
    <property type="entry name" value="Rel_fac_2"/>
    <property type="match status" value="1"/>
</dbReference>
<dbReference type="Gene3D" id="1.20.58.410">
    <property type="entry name" value="Release factor"/>
    <property type="match status" value="1"/>
</dbReference>
<evidence type="ECO:0000313" key="10">
    <source>
        <dbReference type="Proteomes" id="UP000313395"/>
    </source>
</evidence>
<dbReference type="SUPFAM" id="SSF75620">
    <property type="entry name" value="Release factor"/>
    <property type="match status" value="1"/>
</dbReference>
<dbReference type="NCBIfam" id="TIGR00020">
    <property type="entry name" value="prfB"/>
    <property type="match status" value="1"/>
</dbReference>
<sequence>MELSEIKAILESSETKISSFRRSLDLDGLETDIAEFDDRMLDPEFWNNAEAAQEVINQSNQLKVVYNTFKSLEAQYEDLEVLYEMVKEDEDPEYLEELNEKTTEFTEALEKYELTMLLNGPHDKSNAILEIHPGAGGTESQDWGSMLFRMYTRWADKKGFDVETLDYQSGDEAGIKSVTILIKGLNAYGYLRSERGVHRLVRISPFDSAGRRHTSFCSIDVMPEIAADDTEIEVNPDDIRVDTYRASGAGGQHINKTSSAIRITHIPTGVVVASQAQRSQFQNRDTAMGMLKAKLYQLQEEEREKELAAIRGEQKEIGWGSQIRSYVFHPYSMVKDHRSSYETGNVQAVMDGDLDAFIDAYLKMTMDQEEL</sequence>
<dbReference type="PROSITE" id="PS00745">
    <property type="entry name" value="RF_PROK_I"/>
    <property type="match status" value="1"/>
</dbReference>
<keyword evidence="6" id="KW-0963">Cytoplasm</keyword>
<dbReference type="GO" id="GO:0005737">
    <property type="term" value="C:cytoplasm"/>
    <property type="evidence" value="ECO:0007669"/>
    <property type="project" value="UniProtKB-SubCell"/>
</dbReference>
<proteinExistence type="inferred from homology"/>
<organism evidence="9 10">
    <name type="scientific">Trichococcus shcherbakoviae subsp. psychrophilus</name>
    <dbReference type="NCBI Taxonomy" id="2585775"/>
    <lineage>
        <taxon>Bacteria</taxon>
        <taxon>Bacillati</taxon>
        <taxon>Bacillota</taxon>
        <taxon>Bacilli</taxon>
        <taxon>Lactobacillales</taxon>
        <taxon>Carnobacteriaceae</taxon>
        <taxon>Trichococcus</taxon>
    </lineage>
</organism>
<keyword evidence="7" id="KW-0175">Coiled coil</keyword>
<feature type="modified residue" description="N5-methylglutamine" evidence="6">
    <location>
        <position position="252"/>
    </location>
</feature>
<dbReference type="AlphaFoldDB" id="A0A5C5E6F0"/>
<evidence type="ECO:0000256" key="4">
    <source>
        <dbReference type="ARBA" id="ARBA00022481"/>
    </source>
</evidence>
<evidence type="ECO:0000256" key="7">
    <source>
        <dbReference type="SAM" id="Coils"/>
    </source>
</evidence>
<comment type="similarity">
    <text evidence="2 6">Belongs to the prokaryotic/mitochondrial release factor family.</text>
</comment>
<dbReference type="Pfam" id="PF00472">
    <property type="entry name" value="RF-1"/>
    <property type="match status" value="1"/>
</dbReference>